<evidence type="ECO:0000259" key="1">
    <source>
        <dbReference type="SMART" id="SM00966"/>
    </source>
</evidence>
<name>A0A317CMQ9_9GAMM</name>
<gene>
    <name evidence="2" type="ORF">DKW60_05675</name>
</gene>
<accession>A0A317CMQ9</accession>
<dbReference type="InterPro" id="IPR007159">
    <property type="entry name" value="SpoVT-AbrB_dom"/>
</dbReference>
<dbReference type="EMBL" id="QGKM01000010">
    <property type="protein sequence ID" value="PWQ99501.1"/>
    <property type="molecule type" value="Genomic_DNA"/>
</dbReference>
<protein>
    <recommendedName>
        <fullName evidence="1">SpoVT-AbrB domain-containing protein</fullName>
    </recommendedName>
</protein>
<organism evidence="2 3">
    <name type="scientific">Leucothrix pacifica</name>
    <dbReference type="NCBI Taxonomy" id="1247513"/>
    <lineage>
        <taxon>Bacteria</taxon>
        <taxon>Pseudomonadati</taxon>
        <taxon>Pseudomonadota</taxon>
        <taxon>Gammaproteobacteria</taxon>
        <taxon>Thiotrichales</taxon>
        <taxon>Thiotrichaceae</taxon>
        <taxon>Leucothrix</taxon>
    </lineage>
</organism>
<sequence length="90" mass="10083">MSHVQVKQKYQVTIPLAIRKKISLHEGDMLEAVERDGLIILIPKKLTQKLPAANAKPSLMSLVGANEGSGLYESSKDIDQTIQELRNEWQ</sequence>
<dbReference type="OrthoDB" id="9811597at2"/>
<dbReference type="Proteomes" id="UP000245539">
    <property type="component" value="Unassembled WGS sequence"/>
</dbReference>
<dbReference type="NCBIfam" id="TIGR01439">
    <property type="entry name" value="lp_hng_hel_AbrB"/>
    <property type="match status" value="1"/>
</dbReference>
<dbReference type="AlphaFoldDB" id="A0A317CMQ9"/>
<proteinExistence type="predicted"/>
<keyword evidence="3" id="KW-1185">Reference proteome</keyword>
<dbReference type="RefSeq" id="WP_109836698.1">
    <property type="nucleotide sequence ID" value="NZ_QGKM01000010.1"/>
</dbReference>
<reference evidence="2 3" key="1">
    <citation type="submission" date="2018-05" db="EMBL/GenBank/DDBJ databases">
        <title>Leucothrix arctica sp. nov., isolated from Arctic seawater.</title>
        <authorList>
            <person name="Choi A."/>
            <person name="Baek K."/>
        </authorList>
    </citation>
    <scope>NUCLEOTIDE SEQUENCE [LARGE SCALE GENOMIC DNA]</scope>
    <source>
        <strain evidence="2 3">JCM 18388</strain>
    </source>
</reference>
<evidence type="ECO:0000313" key="3">
    <source>
        <dbReference type="Proteomes" id="UP000245539"/>
    </source>
</evidence>
<dbReference type="GO" id="GO:0003677">
    <property type="term" value="F:DNA binding"/>
    <property type="evidence" value="ECO:0007669"/>
    <property type="project" value="InterPro"/>
</dbReference>
<dbReference type="SUPFAM" id="SSF89447">
    <property type="entry name" value="AbrB/MazE/MraZ-like"/>
    <property type="match status" value="1"/>
</dbReference>
<dbReference type="Gene3D" id="2.10.260.10">
    <property type="match status" value="1"/>
</dbReference>
<dbReference type="SMART" id="SM00966">
    <property type="entry name" value="SpoVT_AbrB"/>
    <property type="match status" value="1"/>
</dbReference>
<evidence type="ECO:0000313" key="2">
    <source>
        <dbReference type="EMBL" id="PWQ99501.1"/>
    </source>
</evidence>
<comment type="caution">
    <text evidence="2">The sequence shown here is derived from an EMBL/GenBank/DDBJ whole genome shotgun (WGS) entry which is preliminary data.</text>
</comment>
<feature type="domain" description="SpoVT-AbrB" evidence="1">
    <location>
        <begin position="4"/>
        <end position="49"/>
    </location>
</feature>
<dbReference type="InterPro" id="IPR037914">
    <property type="entry name" value="SpoVT-AbrB_sf"/>
</dbReference>
<dbReference type="Pfam" id="PF04014">
    <property type="entry name" value="MazE_antitoxin"/>
    <property type="match status" value="1"/>
</dbReference>